<comment type="caution">
    <text evidence="2">The sequence shown here is derived from an EMBL/GenBank/DDBJ whole genome shotgun (WGS) entry which is preliminary data.</text>
</comment>
<keyword evidence="3" id="KW-1185">Reference proteome</keyword>
<dbReference type="Pfam" id="PF00326">
    <property type="entry name" value="Peptidase_S9"/>
    <property type="match status" value="1"/>
</dbReference>
<protein>
    <submittedName>
        <fullName evidence="2">Prolyl oligopeptidase family serine peptidase</fullName>
    </submittedName>
</protein>
<dbReference type="EMBL" id="JAXBLV010000214">
    <property type="protein sequence ID" value="MDY3562481.1"/>
    <property type="molecule type" value="Genomic_DNA"/>
</dbReference>
<gene>
    <name evidence="2" type="ORF">R5W23_003947</name>
</gene>
<dbReference type="InterPro" id="IPR001375">
    <property type="entry name" value="Peptidase_S9_cat"/>
</dbReference>
<dbReference type="Proteomes" id="UP001272242">
    <property type="component" value="Unassembled WGS sequence"/>
</dbReference>
<organism evidence="2 3">
    <name type="scientific">Gemmata algarum</name>
    <dbReference type="NCBI Taxonomy" id="2975278"/>
    <lineage>
        <taxon>Bacteria</taxon>
        <taxon>Pseudomonadati</taxon>
        <taxon>Planctomycetota</taxon>
        <taxon>Planctomycetia</taxon>
        <taxon>Gemmatales</taxon>
        <taxon>Gemmataceae</taxon>
        <taxon>Gemmata</taxon>
    </lineage>
</organism>
<sequence>MNRRDLLRASALGALSTVSGDVGTPRAFGAGTTSGDEAVRKYLAGEARRISVIGLAGATTRAEWEKARPRLKREFLDMLGLDPLPERSPLKATVTGALDRGTVTVEKLHYQSCPGLYVTANLYRPKDVARATKLPAILYVCGHSGRGRDGNKTAFQDHGLWFASNGYVCLVVDTLQLGEIAGKHHGTYNLNRFWWHSRGYTPAGVECWNGVRGIDYLCSLPYVDAEKIGVTGISGGGATTNWVAAADDRVKVAVPVSGVSDLECYVGDEVVNGHCDCMFFHNLYQWEWTTALALFAPKPLLFANSDSDAIFPMSGNKRIIKRLRKCYALFDAKEKVDEHVSKGGHDYRPDLRIAIFSFFHKHLKGDNTPVKDADFPKIDGKDLRVFPEDKDLPKDAINATADEVFVPVARVEVPAEKNFTDWKAGLLKQLHERVFRALPERVPEIRTTRAWKSEISVAEDHAPFYGFTLSAKTDGDKVLTLLVLNPDEEPDQVESGWGNRFAGSVLRVAVAPRGGFGLAWTRKNPPNTVERSFALLGRTADTGRVLDVMALLSHWKKLTTDADKPVQVRVAGRGPAGVIAAYAAILAPGTVQEVVLIDPPVTHRDGPHFLNVMRVFDVPDALGLLAPTVRLTLAGERAKDKAFERTAAVFAAAGAKDKLKRE</sequence>
<name>A0ABU5F9F5_9BACT</name>
<dbReference type="PANTHER" id="PTHR47381">
    <property type="entry name" value="ALPHA/BETA-HYDROLASES SUPERFAMILY PROTEIN"/>
    <property type="match status" value="1"/>
</dbReference>
<dbReference type="InterPro" id="IPR029058">
    <property type="entry name" value="AB_hydrolase_fold"/>
</dbReference>
<dbReference type="PANTHER" id="PTHR47381:SF3">
    <property type="entry name" value="ALPHA_BETA-HYDROLASES SUPERFAMILY PROTEIN"/>
    <property type="match status" value="1"/>
</dbReference>
<feature type="domain" description="Peptidase S9 prolyl oligopeptidase catalytic" evidence="1">
    <location>
        <begin position="195"/>
        <end position="365"/>
    </location>
</feature>
<proteinExistence type="predicted"/>
<evidence type="ECO:0000313" key="3">
    <source>
        <dbReference type="Proteomes" id="UP001272242"/>
    </source>
</evidence>
<reference evidence="3" key="1">
    <citation type="journal article" date="2023" name="Mar. Drugs">
        <title>Gemmata algarum, a Novel Planctomycete Isolated from an Algal Mat, Displays Antimicrobial Activity.</title>
        <authorList>
            <person name="Kumar G."/>
            <person name="Kallscheuer N."/>
            <person name="Kashif M."/>
            <person name="Ahamad S."/>
            <person name="Jagadeeshwari U."/>
            <person name="Pannikurungottu S."/>
            <person name="Haufschild T."/>
            <person name="Kabuu M."/>
            <person name="Sasikala C."/>
            <person name="Jogler C."/>
            <person name="Ramana C."/>
        </authorList>
    </citation>
    <scope>NUCLEOTIDE SEQUENCE [LARGE SCALE GENOMIC DNA]</scope>
    <source>
        <strain evidence="3">JC673</strain>
    </source>
</reference>
<evidence type="ECO:0000259" key="1">
    <source>
        <dbReference type="Pfam" id="PF00326"/>
    </source>
</evidence>
<accession>A0ABU5F9F5</accession>
<dbReference type="RefSeq" id="WP_320688803.1">
    <property type="nucleotide sequence ID" value="NZ_JAXBLV010000214.1"/>
</dbReference>
<dbReference type="SUPFAM" id="SSF53474">
    <property type="entry name" value="alpha/beta-Hydrolases"/>
    <property type="match status" value="1"/>
</dbReference>
<evidence type="ECO:0000313" key="2">
    <source>
        <dbReference type="EMBL" id="MDY3562481.1"/>
    </source>
</evidence>
<dbReference type="Gene3D" id="3.40.50.1820">
    <property type="entry name" value="alpha/beta hydrolase"/>
    <property type="match status" value="2"/>
</dbReference>